<feature type="transmembrane region" description="Helical" evidence="1">
    <location>
        <begin position="77"/>
        <end position="99"/>
    </location>
</feature>
<evidence type="ECO:0000313" key="2">
    <source>
        <dbReference type="EMBL" id="TGL59119.1"/>
    </source>
</evidence>
<keyword evidence="1" id="KW-0472">Membrane</keyword>
<gene>
    <name evidence="2" type="ORF">EHQ58_09385</name>
</gene>
<reference evidence="2" key="1">
    <citation type="journal article" date="2019" name="PLoS Negl. Trop. Dis.">
        <title>Revisiting the worldwide diversity of Leptospira species in the environment.</title>
        <authorList>
            <person name="Vincent A.T."/>
            <person name="Schiettekatte O."/>
            <person name="Bourhy P."/>
            <person name="Veyrier F.J."/>
            <person name="Picardeau M."/>
        </authorList>
    </citation>
    <scope>NUCLEOTIDE SEQUENCE [LARGE SCALE GENOMIC DNA]</scope>
    <source>
        <strain evidence="2">201702476</strain>
    </source>
</reference>
<dbReference type="EMBL" id="RQGD01000025">
    <property type="protein sequence ID" value="TGL59119.1"/>
    <property type="molecule type" value="Genomic_DNA"/>
</dbReference>
<dbReference type="AlphaFoldDB" id="A0A4R9K0E6"/>
<dbReference type="Proteomes" id="UP000297693">
    <property type="component" value="Unassembled WGS sequence"/>
</dbReference>
<name>A0A4R9K0E6_9LEPT</name>
<evidence type="ECO:0008006" key="4">
    <source>
        <dbReference type="Google" id="ProtNLM"/>
    </source>
</evidence>
<accession>A0A4R9K0E6</accession>
<feature type="transmembrane region" description="Helical" evidence="1">
    <location>
        <begin position="120"/>
        <end position="139"/>
    </location>
</feature>
<dbReference type="OrthoDB" id="328930at2"/>
<feature type="transmembrane region" description="Helical" evidence="1">
    <location>
        <begin position="145"/>
        <end position="163"/>
    </location>
</feature>
<comment type="caution">
    <text evidence="2">The sequence shown here is derived from an EMBL/GenBank/DDBJ whole genome shotgun (WGS) entry which is preliminary data.</text>
</comment>
<feature type="transmembrane region" description="Helical" evidence="1">
    <location>
        <begin position="175"/>
        <end position="199"/>
    </location>
</feature>
<keyword evidence="1" id="KW-1133">Transmembrane helix</keyword>
<evidence type="ECO:0000256" key="1">
    <source>
        <dbReference type="SAM" id="Phobius"/>
    </source>
</evidence>
<evidence type="ECO:0000313" key="3">
    <source>
        <dbReference type="Proteomes" id="UP000297693"/>
    </source>
</evidence>
<keyword evidence="3" id="KW-1185">Reference proteome</keyword>
<protein>
    <recommendedName>
        <fullName evidence="4">Yip1 domain-containing protein</fullName>
    </recommendedName>
</protein>
<organism evidence="2 3">
    <name type="scientific">Leptospira ognonensis</name>
    <dbReference type="NCBI Taxonomy" id="2484945"/>
    <lineage>
        <taxon>Bacteria</taxon>
        <taxon>Pseudomonadati</taxon>
        <taxon>Spirochaetota</taxon>
        <taxon>Spirochaetia</taxon>
        <taxon>Leptospirales</taxon>
        <taxon>Leptospiraceae</taxon>
        <taxon>Leptospira</taxon>
    </lineage>
</organism>
<sequence length="204" mass="23853">MQKTDLYNARRQLLRDIFFSPTSAFESYFQKSDLGGRDLFLIHLNLALIGGLMKFFGNIIQIFIFKVTTIDEETTLSLTQGIIPLITFYLLIYALLRLTDSFRMYHQMRDKSKDWSGPEPHVFILSFLPFTSSAVFWILPPPFPLLILGLGFLYSLQLAYLYLSIHHAWTSLEFFFFLMRVILFFLVLITIPLAFYHVIRTALN</sequence>
<feature type="transmembrane region" description="Helical" evidence="1">
    <location>
        <begin position="39"/>
        <end position="65"/>
    </location>
</feature>
<keyword evidence="1" id="KW-0812">Transmembrane</keyword>
<proteinExistence type="predicted"/>